<proteinExistence type="predicted"/>
<feature type="region of interest" description="Disordered" evidence="1">
    <location>
        <begin position="67"/>
        <end position="105"/>
    </location>
</feature>
<organism evidence="2 3">
    <name type="scientific">Heterodera trifolii</name>
    <dbReference type="NCBI Taxonomy" id="157864"/>
    <lineage>
        <taxon>Eukaryota</taxon>
        <taxon>Metazoa</taxon>
        <taxon>Ecdysozoa</taxon>
        <taxon>Nematoda</taxon>
        <taxon>Chromadorea</taxon>
        <taxon>Rhabditida</taxon>
        <taxon>Tylenchina</taxon>
        <taxon>Tylenchomorpha</taxon>
        <taxon>Tylenchoidea</taxon>
        <taxon>Heteroderidae</taxon>
        <taxon>Heteroderinae</taxon>
        <taxon>Heterodera</taxon>
    </lineage>
</organism>
<dbReference type="Proteomes" id="UP001620626">
    <property type="component" value="Unassembled WGS sequence"/>
</dbReference>
<evidence type="ECO:0000313" key="3">
    <source>
        <dbReference type="Proteomes" id="UP001620626"/>
    </source>
</evidence>
<name>A0ABD2KHZ6_9BILA</name>
<dbReference type="EMBL" id="JBICBT010000755">
    <property type="protein sequence ID" value="KAL3102547.1"/>
    <property type="molecule type" value="Genomic_DNA"/>
</dbReference>
<evidence type="ECO:0000313" key="2">
    <source>
        <dbReference type="EMBL" id="KAL3102547.1"/>
    </source>
</evidence>
<accession>A0ABD2KHZ6</accession>
<feature type="compositionally biased region" description="Basic and acidic residues" evidence="1">
    <location>
        <begin position="86"/>
        <end position="105"/>
    </location>
</feature>
<reference evidence="2 3" key="1">
    <citation type="submission" date="2024-10" db="EMBL/GenBank/DDBJ databases">
        <authorList>
            <person name="Kim D."/>
        </authorList>
    </citation>
    <scope>NUCLEOTIDE SEQUENCE [LARGE SCALE GENOMIC DNA]</scope>
    <source>
        <strain evidence="2">BH-2024</strain>
    </source>
</reference>
<sequence>MPRGDNGRTVRRHHTTMCRLRGNCQHPPLPPPRGARLIDAAVATVISSHWTRGEERFVTTTVFEGEENGRGGEQKVLMGVGKRNGRTKEGKGRNWKKKENAEEWN</sequence>
<comment type="caution">
    <text evidence="2">The sequence shown here is derived from an EMBL/GenBank/DDBJ whole genome shotgun (WGS) entry which is preliminary data.</text>
</comment>
<dbReference type="AlphaFoldDB" id="A0ABD2KHZ6"/>
<evidence type="ECO:0000256" key="1">
    <source>
        <dbReference type="SAM" id="MobiDB-lite"/>
    </source>
</evidence>
<protein>
    <submittedName>
        <fullName evidence="2">Uncharacterized protein</fullName>
    </submittedName>
</protein>
<gene>
    <name evidence="2" type="ORF">niasHT_020163</name>
</gene>
<keyword evidence="3" id="KW-1185">Reference proteome</keyword>